<dbReference type="InterPro" id="IPR017517">
    <property type="entry name" value="Maleyloyr_isom"/>
</dbReference>
<feature type="domain" description="Mycothiol-dependent maleylpyruvate isomerase metal-binding" evidence="2">
    <location>
        <begin position="10"/>
        <end position="143"/>
    </location>
</feature>
<dbReference type="Pfam" id="PF08608">
    <property type="entry name" value="Wyosine_form"/>
    <property type="match status" value="1"/>
</dbReference>
<dbReference type="SUPFAM" id="SSF109854">
    <property type="entry name" value="DinB/YfiT-like putative metalloenzymes"/>
    <property type="match status" value="1"/>
</dbReference>
<dbReference type="InterPro" id="IPR024344">
    <property type="entry name" value="MDMPI_metal-binding"/>
</dbReference>
<dbReference type="NCBIfam" id="TIGR03084">
    <property type="entry name" value="TIGR03084 family metal-binding protein"/>
    <property type="match status" value="1"/>
</dbReference>
<evidence type="ECO:0000313" key="3">
    <source>
        <dbReference type="EMBL" id="MDT0306286.1"/>
    </source>
</evidence>
<gene>
    <name evidence="3" type="ORF">RM780_04825</name>
</gene>
<dbReference type="InterPro" id="IPR034660">
    <property type="entry name" value="DinB/YfiT-like"/>
</dbReference>
<dbReference type="NCBIfam" id="TIGR03083">
    <property type="entry name" value="maleylpyruvate isomerase family mycothiol-dependent enzyme"/>
    <property type="match status" value="1"/>
</dbReference>
<comment type="caution">
    <text evidence="3">The sequence shown here is derived from an EMBL/GenBank/DDBJ whole genome shotgun (WGS) entry which is preliminary data.</text>
</comment>
<keyword evidence="4" id="KW-1185">Reference proteome</keyword>
<organism evidence="3 4">
    <name type="scientific">Streptomyces boetiae</name>
    <dbReference type="NCBI Taxonomy" id="3075541"/>
    <lineage>
        <taxon>Bacteria</taxon>
        <taxon>Bacillati</taxon>
        <taxon>Actinomycetota</taxon>
        <taxon>Actinomycetes</taxon>
        <taxon>Kitasatosporales</taxon>
        <taxon>Streptomycetaceae</taxon>
        <taxon>Streptomyces</taxon>
    </lineage>
</organism>
<name>A0ABU2L3Z7_9ACTN</name>
<dbReference type="InterPro" id="IPR017518">
    <property type="entry name" value="CHP03084"/>
</dbReference>
<reference evidence="4" key="1">
    <citation type="submission" date="2023-07" db="EMBL/GenBank/DDBJ databases">
        <title>30 novel species of actinomycetes from the DSMZ collection.</title>
        <authorList>
            <person name="Nouioui I."/>
        </authorList>
    </citation>
    <scope>NUCLEOTIDE SEQUENCE [LARGE SCALE GENOMIC DNA]</scope>
    <source>
        <strain evidence="4">DSM 44917</strain>
    </source>
</reference>
<feature type="domain" description="tRNA wybutosine-synthesis" evidence="1">
    <location>
        <begin position="180"/>
        <end position="231"/>
    </location>
</feature>
<dbReference type="RefSeq" id="WP_311629215.1">
    <property type="nucleotide sequence ID" value="NZ_JAVREN010000005.1"/>
</dbReference>
<evidence type="ECO:0000313" key="4">
    <source>
        <dbReference type="Proteomes" id="UP001183388"/>
    </source>
</evidence>
<evidence type="ECO:0000259" key="2">
    <source>
        <dbReference type="Pfam" id="PF11716"/>
    </source>
</evidence>
<protein>
    <submittedName>
        <fullName evidence="3">TIGR03084 family metal-binding protein</fullName>
    </submittedName>
</protein>
<sequence length="260" mass="27908">MTDLDVVADLRAEGEALDRVVGGLPPGGWVVATPAAGWSIGHQIAHLAWTDGMALRALTDPDAFVAERDRSMGRADSYVDRAAARGAARPDLLAHWREVRETLAEALADAPRGTRVPWFGPPMSVTTLATARLMETWAHGQDVVDALGVRREPTARLRHVAHLGVRTRDFAFLIRGDEAPGGPFRVELEGPGGESWEWGPEDAEQRVLGRALDFCLLVTQRRHLSDLAVTAVGPDARRWLEIAQAFAGPPGAGRAAGASA</sequence>
<evidence type="ECO:0000259" key="1">
    <source>
        <dbReference type="Pfam" id="PF08608"/>
    </source>
</evidence>
<accession>A0ABU2L3Z7</accession>
<dbReference type="InterPro" id="IPR013917">
    <property type="entry name" value="tRNA_wybutosine-synth"/>
</dbReference>
<dbReference type="EMBL" id="JAVREN010000005">
    <property type="protein sequence ID" value="MDT0306286.1"/>
    <property type="molecule type" value="Genomic_DNA"/>
</dbReference>
<proteinExistence type="predicted"/>
<dbReference type="Pfam" id="PF11716">
    <property type="entry name" value="MDMPI_N"/>
    <property type="match status" value="1"/>
</dbReference>
<dbReference type="Gene3D" id="1.20.120.450">
    <property type="entry name" value="dinb family like domain"/>
    <property type="match status" value="1"/>
</dbReference>
<dbReference type="Proteomes" id="UP001183388">
    <property type="component" value="Unassembled WGS sequence"/>
</dbReference>